<reference evidence="1 2" key="1">
    <citation type="submission" date="2023-02" db="EMBL/GenBank/DDBJ databases">
        <title>Bacterial whole genomic sequence of Curvibacter sp. HBC61.</title>
        <authorList>
            <person name="Le V."/>
            <person name="Ko S.-R."/>
            <person name="Ahn C.-Y."/>
            <person name="Oh H.-M."/>
        </authorList>
    </citation>
    <scope>NUCLEOTIDE SEQUENCE [LARGE SCALE GENOMIC DNA]</scope>
    <source>
        <strain evidence="1 2">HBC61</strain>
    </source>
</reference>
<dbReference type="RefSeq" id="WP_273951897.1">
    <property type="nucleotide sequence ID" value="NZ_JAQSIP010000005.1"/>
</dbReference>
<evidence type="ECO:0000313" key="1">
    <source>
        <dbReference type="EMBL" id="MDD0839443.1"/>
    </source>
</evidence>
<gene>
    <name evidence="1" type="ORF">PSQ40_12740</name>
</gene>
<dbReference type="Proteomes" id="UP001528673">
    <property type="component" value="Unassembled WGS sequence"/>
</dbReference>
<sequence length="146" mass="15908">MSAPAEADPALQWVWQGSDSELVALAPREVGPQGPQRALRWAAAAVAGQAPGAPAFLPPQRGHVRGWRLWLDDAAGLDLPPAQGAVQAVWLQCNGQTWPTLPLPTELHGELQLRLHWRQGGEWHWHGRWLRAEGLAGLPFFASLAC</sequence>
<name>A0ABT5N068_9BURK</name>
<dbReference type="EMBL" id="JAQSIP010000005">
    <property type="protein sequence ID" value="MDD0839443.1"/>
    <property type="molecule type" value="Genomic_DNA"/>
</dbReference>
<accession>A0ABT5N068</accession>
<comment type="caution">
    <text evidence="1">The sequence shown here is derived from an EMBL/GenBank/DDBJ whole genome shotgun (WGS) entry which is preliminary data.</text>
</comment>
<organism evidence="1 2">
    <name type="scientific">Curvibacter cyanobacteriorum</name>
    <dbReference type="NCBI Taxonomy" id="3026422"/>
    <lineage>
        <taxon>Bacteria</taxon>
        <taxon>Pseudomonadati</taxon>
        <taxon>Pseudomonadota</taxon>
        <taxon>Betaproteobacteria</taxon>
        <taxon>Burkholderiales</taxon>
        <taxon>Comamonadaceae</taxon>
        <taxon>Curvibacter</taxon>
    </lineage>
</organism>
<evidence type="ECO:0008006" key="3">
    <source>
        <dbReference type="Google" id="ProtNLM"/>
    </source>
</evidence>
<proteinExistence type="predicted"/>
<protein>
    <recommendedName>
        <fullName evidence="3">General secretion pathway protein GspL</fullName>
    </recommendedName>
</protein>
<keyword evidence="2" id="KW-1185">Reference proteome</keyword>
<evidence type="ECO:0000313" key="2">
    <source>
        <dbReference type="Proteomes" id="UP001528673"/>
    </source>
</evidence>